<evidence type="ECO:0000256" key="5">
    <source>
        <dbReference type="ARBA" id="ARBA00022989"/>
    </source>
</evidence>
<dbReference type="EMBL" id="LUEZ02000113">
    <property type="protein sequence ID" value="RDB17112.1"/>
    <property type="molecule type" value="Genomic_DNA"/>
</dbReference>
<keyword evidence="8 12" id="KW-0675">Receptor</keyword>
<organism evidence="12 13">
    <name type="scientific">Hypsizygus marmoreus</name>
    <name type="common">White beech mushroom</name>
    <name type="synonym">Agaricus marmoreus</name>
    <dbReference type="NCBI Taxonomy" id="39966"/>
    <lineage>
        <taxon>Eukaryota</taxon>
        <taxon>Fungi</taxon>
        <taxon>Dikarya</taxon>
        <taxon>Basidiomycota</taxon>
        <taxon>Agaricomycotina</taxon>
        <taxon>Agaricomycetes</taxon>
        <taxon>Agaricomycetidae</taxon>
        <taxon>Agaricales</taxon>
        <taxon>Tricholomatineae</taxon>
        <taxon>Lyophyllaceae</taxon>
        <taxon>Hypsizygus</taxon>
    </lineage>
</organism>
<feature type="region of interest" description="Disordered" evidence="10">
    <location>
        <begin position="316"/>
        <end position="339"/>
    </location>
</feature>
<evidence type="ECO:0000313" key="12">
    <source>
        <dbReference type="EMBL" id="RDB17112.1"/>
    </source>
</evidence>
<evidence type="ECO:0000256" key="1">
    <source>
        <dbReference type="ARBA" id="ARBA00004141"/>
    </source>
</evidence>
<dbReference type="InterPro" id="IPR001499">
    <property type="entry name" value="GPCR_STE3"/>
</dbReference>
<dbReference type="Proteomes" id="UP000076154">
    <property type="component" value="Unassembled WGS sequence"/>
</dbReference>
<sequence>MAYPNYVYSLMAFIGFVVALIPLPWHLNAANSGTSLSMIWIALGCLFQFINSVIWKGNVNNSAPVWCDIDVRFIYGLNIAAPACSLCINRRLYYISHMKVGVITRDEKRRMIIFDLLLGVGLPVVLGMGLSYFAQFGRFIIIEDIGCSEFRYRSPLSVIFVVAPTIILGCVTAIYSVLSIRAFYKSRDRVKRLLRESASISTAKYIRLMCLSSIDLIFTIPISTWSLVNLIRGIAWVPWSVHQANISKIYEIPASEWRADKYTEGLYEFNRWLIIICSFVTFAAFGLGTEAYRRYRYAARVVIGFLKSLAGRNIEDGQDEKSPEVSQTVANLSNSASPV</sequence>
<evidence type="ECO:0000256" key="10">
    <source>
        <dbReference type="SAM" id="MobiDB-lite"/>
    </source>
</evidence>
<feature type="transmembrane region" description="Helical" evidence="11">
    <location>
        <begin position="205"/>
        <end position="228"/>
    </location>
</feature>
<evidence type="ECO:0000256" key="4">
    <source>
        <dbReference type="ARBA" id="ARBA00022692"/>
    </source>
</evidence>
<feature type="transmembrane region" description="Helical" evidence="11">
    <location>
        <begin position="6"/>
        <end position="25"/>
    </location>
</feature>
<keyword evidence="6" id="KW-0297">G-protein coupled receptor</keyword>
<evidence type="ECO:0000313" key="13">
    <source>
        <dbReference type="Proteomes" id="UP000076154"/>
    </source>
</evidence>
<keyword evidence="13" id="KW-1185">Reference proteome</keyword>
<keyword evidence="7 11" id="KW-0472">Membrane</keyword>
<comment type="subcellular location">
    <subcellularLocation>
        <location evidence="1">Membrane</location>
        <topology evidence="1">Multi-pass membrane protein</topology>
    </subcellularLocation>
</comment>
<gene>
    <name evidence="12" type="primary">BAR3_3</name>
    <name evidence="12" type="ORF">Hypma_001678</name>
</gene>
<comment type="caution">
    <text evidence="12">The sequence shown here is derived from an EMBL/GenBank/DDBJ whole genome shotgun (WGS) entry which is preliminary data.</text>
</comment>
<proteinExistence type="inferred from homology"/>
<dbReference type="PRINTS" id="PR00899">
    <property type="entry name" value="GPCRSTE3"/>
</dbReference>
<keyword evidence="9" id="KW-0807">Transducer</keyword>
<feature type="transmembrane region" description="Helical" evidence="11">
    <location>
        <begin position="37"/>
        <end position="54"/>
    </location>
</feature>
<keyword evidence="5 11" id="KW-1133">Transmembrane helix</keyword>
<name>A0A369J6U1_HYPMA</name>
<evidence type="ECO:0000256" key="7">
    <source>
        <dbReference type="ARBA" id="ARBA00023136"/>
    </source>
</evidence>
<evidence type="ECO:0000256" key="2">
    <source>
        <dbReference type="ARBA" id="ARBA00011085"/>
    </source>
</evidence>
<reference evidence="12" key="1">
    <citation type="submission" date="2018-04" db="EMBL/GenBank/DDBJ databases">
        <title>Whole genome sequencing of Hypsizygus marmoreus.</title>
        <authorList>
            <person name="Choi I.-G."/>
            <person name="Min B."/>
            <person name="Kim J.-G."/>
            <person name="Kim S."/>
            <person name="Oh Y.-L."/>
            <person name="Kong W.-S."/>
            <person name="Park H."/>
            <person name="Jeong J."/>
            <person name="Song E.-S."/>
        </authorList>
    </citation>
    <scope>NUCLEOTIDE SEQUENCE [LARGE SCALE GENOMIC DNA]</scope>
    <source>
        <strain evidence="12">51987-8</strain>
    </source>
</reference>
<evidence type="ECO:0000256" key="11">
    <source>
        <dbReference type="SAM" id="Phobius"/>
    </source>
</evidence>
<dbReference type="CDD" id="cd14966">
    <property type="entry name" value="7tmD_STE3"/>
    <property type="match status" value="1"/>
</dbReference>
<feature type="transmembrane region" description="Helical" evidence="11">
    <location>
        <begin position="112"/>
        <end position="134"/>
    </location>
</feature>
<dbReference type="FunCoup" id="A0A369J6U1">
    <property type="interactions" value="92"/>
</dbReference>
<evidence type="ECO:0000256" key="6">
    <source>
        <dbReference type="ARBA" id="ARBA00023040"/>
    </source>
</evidence>
<dbReference type="OrthoDB" id="2874149at2759"/>
<dbReference type="STRING" id="39966.A0A369J6U1"/>
<accession>A0A369J6U1</accession>
<dbReference type="PANTHER" id="PTHR28097:SF1">
    <property type="entry name" value="PHEROMONE A FACTOR RECEPTOR"/>
    <property type="match status" value="1"/>
</dbReference>
<dbReference type="GO" id="GO:0005886">
    <property type="term" value="C:plasma membrane"/>
    <property type="evidence" value="ECO:0007669"/>
    <property type="project" value="TreeGrafter"/>
</dbReference>
<protein>
    <submittedName>
        <fullName evidence="12">Pheromone B alpha 3 receptor</fullName>
    </submittedName>
</protein>
<evidence type="ECO:0000256" key="3">
    <source>
        <dbReference type="ARBA" id="ARBA00022507"/>
    </source>
</evidence>
<evidence type="ECO:0000256" key="8">
    <source>
        <dbReference type="ARBA" id="ARBA00023170"/>
    </source>
</evidence>
<dbReference type="Pfam" id="PF02076">
    <property type="entry name" value="STE3"/>
    <property type="match status" value="1"/>
</dbReference>
<dbReference type="GO" id="GO:0000750">
    <property type="term" value="P:pheromone-dependent signal transduction involved in conjugation with cellular fusion"/>
    <property type="evidence" value="ECO:0007669"/>
    <property type="project" value="TreeGrafter"/>
</dbReference>
<dbReference type="AlphaFoldDB" id="A0A369J6U1"/>
<evidence type="ECO:0000256" key="9">
    <source>
        <dbReference type="ARBA" id="ARBA00023224"/>
    </source>
</evidence>
<feature type="transmembrane region" description="Helical" evidence="11">
    <location>
        <begin position="158"/>
        <end position="184"/>
    </location>
</feature>
<dbReference type="InParanoid" id="A0A369J6U1"/>
<dbReference type="PANTHER" id="PTHR28097">
    <property type="entry name" value="PHEROMONE A FACTOR RECEPTOR"/>
    <property type="match status" value="1"/>
</dbReference>
<comment type="similarity">
    <text evidence="2">Belongs to the G-protein coupled receptor 4 family.</text>
</comment>
<keyword evidence="4 11" id="KW-0812">Transmembrane</keyword>
<feature type="transmembrane region" description="Helical" evidence="11">
    <location>
        <begin position="272"/>
        <end position="292"/>
    </location>
</feature>
<keyword evidence="3" id="KW-0589">Pheromone response</keyword>
<feature type="compositionally biased region" description="Polar residues" evidence="10">
    <location>
        <begin position="324"/>
        <end position="339"/>
    </location>
</feature>
<dbReference type="GO" id="GO:0004932">
    <property type="term" value="F:mating-type factor pheromone receptor activity"/>
    <property type="evidence" value="ECO:0007669"/>
    <property type="project" value="InterPro"/>
</dbReference>